<gene>
    <name evidence="2" type="ORF">KHLLAP_LOCUS9144</name>
</gene>
<evidence type="ECO:0000313" key="2">
    <source>
        <dbReference type="EMBL" id="CAJ2508676.1"/>
    </source>
</evidence>
<feature type="region of interest" description="Disordered" evidence="1">
    <location>
        <begin position="31"/>
        <end position="86"/>
    </location>
</feature>
<comment type="caution">
    <text evidence="2">The sequence shown here is derived from an EMBL/GenBank/DDBJ whole genome shotgun (WGS) entry which is preliminary data.</text>
</comment>
<evidence type="ECO:0000313" key="3">
    <source>
        <dbReference type="Proteomes" id="UP001295740"/>
    </source>
</evidence>
<reference evidence="2" key="1">
    <citation type="submission" date="2023-10" db="EMBL/GenBank/DDBJ databases">
        <authorList>
            <person name="Hackl T."/>
        </authorList>
    </citation>
    <scope>NUCLEOTIDE SEQUENCE</scope>
</reference>
<proteinExistence type="predicted"/>
<dbReference type="EMBL" id="CAUWAG010000012">
    <property type="protein sequence ID" value="CAJ2508676.1"/>
    <property type="molecule type" value="Genomic_DNA"/>
</dbReference>
<dbReference type="AlphaFoldDB" id="A0AAI8VPH0"/>
<name>A0AAI8VPH0_9PEZI</name>
<dbReference type="Proteomes" id="UP001295740">
    <property type="component" value="Unassembled WGS sequence"/>
</dbReference>
<protein>
    <submittedName>
        <fullName evidence="2">Uu.00g137020.m01.CDS01</fullName>
    </submittedName>
</protein>
<keyword evidence="3" id="KW-1185">Reference proteome</keyword>
<feature type="compositionally biased region" description="Basic and acidic residues" evidence="1">
    <location>
        <begin position="33"/>
        <end position="60"/>
    </location>
</feature>
<evidence type="ECO:0000256" key="1">
    <source>
        <dbReference type="SAM" id="MobiDB-lite"/>
    </source>
</evidence>
<accession>A0AAI8VPH0</accession>
<sequence length="86" mass="9669">MTINFVEKLDDALLRAAKELFLRFLGGLPASEEPQKHADEPQKNAKELQEKPGQLEKEVDNFSSEIEDEQFTPAEIQEALLPSDTA</sequence>
<organism evidence="2 3">
    <name type="scientific">Anthostomella pinea</name>
    <dbReference type="NCBI Taxonomy" id="933095"/>
    <lineage>
        <taxon>Eukaryota</taxon>
        <taxon>Fungi</taxon>
        <taxon>Dikarya</taxon>
        <taxon>Ascomycota</taxon>
        <taxon>Pezizomycotina</taxon>
        <taxon>Sordariomycetes</taxon>
        <taxon>Xylariomycetidae</taxon>
        <taxon>Xylariales</taxon>
        <taxon>Xylariaceae</taxon>
        <taxon>Anthostomella</taxon>
    </lineage>
</organism>